<dbReference type="HOGENOM" id="CLU_1874124_0_0_5"/>
<proteinExistence type="predicted"/>
<reference evidence="2 3" key="1">
    <citation type="journal article" date="2012" name="J. Bacteriol.">
        <title>Draft Genome Sequence of Novosphingobium nitrogenifigens Y88T.</title>
        <authorList>
            <person name="Strabala T.J."/>
            <person name="Macdonald L."/>
            <person name="Liu V."/>
            <person name="Smit A.M."/>
        </authorList>
    </citation>
    <scope>NUCLEOTIDE SEQUENCE [LARGE SCALE GENOMIC DNA]</scope>
    <source>
        <strain evidence="2 3">DSM 19370</strain>
    </source>
</reference>
<dbReference type="InterPro" id="IPR021395">
    <property type="entry name" value="DUF3035"/>
</dbReference>
<feature type="region of interest" description="Disordered" evidence="1">
    <location>
        <begin position="49"/>
        <end position="68"/>
    </location>
</feature>
<comment type="caution">
    <text evidence="2">The sequence shown here is derived from an EMBL/GenBank/DDBJ whole genome shotgun (WGS) entry which is preliminary data.</text>
</comment>
<name>F1Z5D9_9SPHN</name>
<dbReference type="Proteomes" id="UP000004728">
    <property type="component" value="Unassembled WGS sequence"/>
</dbReference>
<feature type="region of interest" description="Disordered" evidence="1">
    <location>
        <begin position="79"/>
        <end position="140"/>
    </location>
</feature>
<evidence type="ECO:0000256" key="1">
    <source>
        <dbReference type="SAM" id="MobiDB-lite"/>
    </source>
</evidence>
<dbReference type="RefSeq" id="WP_008069466.1">
    <property type="nucleotide sequence ID" value="NZ_AQWK01000005.1"/>
</dbReference>
<dbReference type="AlphaFoldDB" id="F1Z5D9"/>
<evidence type="ECO:0008006" key="4">
    <source>
        <dbReference type="Google" id="ProtNLM"/>
    </source>
</evidence>
<organism evidence="2 3">
    <name type="scientific">Novosphingobium nitrogenifigens DSM 19370</name>
    <dbReference type="NCBI Taxonomy" id="983920"/>
    <lineage>
        <taxon>Bacteria</taxon>
        <taxon>Pseudomonadati</taxon>
        <taxon>Pseudomonadota</taxon>
        <taxon>Alphaproteobacteria</taxon>
        <taxon>Sphingomonadales</taxon>
        <taxon>Sphingomonadaceae</taxon>
        <taxon>Novosphingobium</taxon>
    </lineage>
</organism>
<dbReference type="InParanoid" id="F1Z5D9"/>
<dbReference type="STRING" id="983920.Y88_2191"/>
<dbReference type="EMBL" id="AEWJ01000023">
    <property type="protein sequence ID" value="EGD60317.1"/>
    <property type="molecule type" value="Genomic_DNA"/>
</dbReference>
<dbReference type="PROSITE" id="PS51257">
    <property type="entry name" value="PROKAR_LIPOPROTEIN"/>
    <property type="match status" value="1"/>
</dbReference>
<dbReference type="Pfam" id="PF11233">
    <property type="entry name" value="DUF3035"/>
    <property type="match status" value="1"/>
</dbReference>
<gene>
    <name evidence="2" type="ORF">Y88_2191</name>
</gene>
<evidence type="ECO:0000313" key="3">
    <source>
        <dbReference type="Proteomes" id="UP000004728"/>
    </source>
</evidence>
<dbReference type="OrthoDB" id="8478256at2"/>
<accession>F1Z5D9</accession>
<protein>
    <recommendedName>
        <fullName evidence="4">DUF3035 domain-containing protein</fullName>
    </recommendedName>
</protein>
<dbReference type="eggNOG" id="ENOG5030N9J">
    <property type="taxonomic scope" value="Bacteria"/>
</dbReference>
<sequence>MRKTAFVPLAGSAVVLAGLLGGCSSHSSLFNRPRPDEFAVTRQAPLVVPPDFALTPPNPGAPRPQDVDASRQALDALFGGPAPRSAVETDTLGKAGPSSPAIRSTVGDPKTQTVPKGAGVRDILKTPEGSSAAAHAGTGQ</sequence>
<keyword evidence="3" id="KW-1185">Reference proteome</keyword>
<evidence type="ECO:0000313" key="2">
    <source>
        <dbReference type="EMBL" id="EGD60317.1"/>
    </source>
</evidence>